<reference evidence="2 3" key="1">
    <citation type="submission" date="2024-04" db="EMBL/GenBank/DDBJ databases">
        <authorList>
            <consortium name="Genoscope - CEA"/>
            <person name="William W."/>
        </authorList>
    </citation>
    <scope>NUCLEOTIDE SEQUENCE [LARGE SCALE GENOMIC DNA]</scope>
</reference>
<dbReference type="InterPro" id="IPR009360">
    <property type="entry name" value="Isy1"/>
</dbReference>
<dbReference type="Proteomes" id="UP001497497">
    <property type="component" value="Unassembled WGS sequence"/>
</dbReference>
<dbReference type="EMBL" id="CAXITT010000377">
    <property type="protein sequence ID" value="CAL1540333.1"/>
    <property type="molecule type" value="Genomic_DNA"/>
</dbReference>
<feature type="compositionally biased region" description="Basic and acidic residues" evidence="1">
    <location>
        <begin position="209"/>
        <end position="243"/>
    </location>
</feature>
<evidence type="ECO:0000313" key="3">
    <source>
        <dbReference type="Proteomes" id="UP001497497"/>
    </source>
</evidence>
<dbReference type="AlphaFoldDB" id="A0AAV2I172"/>
<keyword evidence="3" id="KW-1185">Reference proteome</keyword>
<proteinExistence type="predicted"/>
<evidence type="ECO:0000256" key="1">
    <source>
        <dbReference type="SAM" id="MobiDB-lite"/>
    </source>
</evidence>
<sequence>MARNEEKQLARLNRFYLHQQKEEELKKRPPRPRLDSLNTVNEVKKWLPSIMRDIEFYVTQMEVSCYPKRQIEEFERRIDNLRGEYKAFVRKIRQLEPESELTPWSDKPYVGKQRKLELKSFQEDCDPVESSANEPAPSFNLNQQNNPMTFMPIATPVLISDHVYKSCYGYEAKKSPDTTSISLVVQDKPLDFDFSKRVFRDGELELKEAEYSKESSSEERIHDGVTDLDKKQPQENGRHKLSDATDPGSLVTKKQQSFTGVEVRGSLNIPYADSSSEEDGVT</sequence>
<feature type="region of interest" description="Disordered" evidence="1">
    <location>
        <begin position="209"/>
        <end position="282"/>
    </location>
</feature>
<protein>
    <submittedName>
        <fullName evidence="2">Uncharacterized protein</fullName>
    </submittedName>
</protein>
<dbReference type="Pfam" id="PF06246">
    <property type="entry name" value="Isy1"/>
    <property type="match status" value="1"/>
</dbReference>
<gene>
    <name evidence="2" type="ORF">GSLYS_00013982001</name>
</gene>
<comment type="caution">
    <text evidence="2">The sequence shown here is derived from an EMBL/GenBank/DDBJ whole genome shotgun (WGS) entry which is preliminary data.</text>
</comment>
<dbReference type="GO" id="GO:0000350">
    <property type="term" value="P:generation of catalytic spliceosome for second transesterification step"/>
    <property type="evidence" value="ECO:0007669"/>
    <property type="project" value="InterPro"/>
</dbReference>
<evidence type="ECO:0000313" key="2">
    <source>
        <dbReference type="EMBL" id="CAL1540333.1"/>
    </source>
</evidence>
<organism evidence="2 3">
    <name type="scientific">Lymnaea stagnalis</name>
    <name type="common">Great pond snail</name>
    <name type="synonym">Helix stagnalis</name>
    <dbReference type="NCBI Taxonomy" id="6523"/>
    <lineage>
        <taxon>Eukaryota</taxon>
        <taxon>Metazoa</taxon>
        <taxon>Spiralia</taxon>
        <taxon>Lophotrochozoa</taxon>
        <taxon>Mollusca</taxon>
        <taxon>Gastropoda</taxon>
        <taxon>Heterobranchia</taxon>
        <taxon>Euthyneura</taxon>
        <taxon>Panpulmonata</taxon>
        <taxon>Hygrophila</taxon>
        <taxon>Lymnaeoidea</taxon>
        <taxon>Lymnaeidae</taxon>
        <taxon>Lymnaea</taxon>
    </lineage>
</organism>
<accession>A0AAV2I172</accession>
<name>A0AAV2I172_LYMST</name>